<dbReference type="PANTHER" id="PTHR43182:SF1">
    <property type="entry name" value="COBALT-PRECORRIN-7 C(5)-METHYLTRANSFERASE"/>
    <property type="match status" value="1"/>
</dbReference>
<proteinExistence type="predicted"/>
<dbReference type="GO" id="GO:0009236">
    <property type="term" value="P:cobalamin biosynthetic process"/>
    <property type="evidence" value="ECO:0007669"/>
    <property type="project" value="UniProtKB-UniPathway"/>
</dbReference>
<keyword evidence="3" id="KW-0489">Methyltransferase</keyword>
<keyword evidence="5" id="KW-0949">S-adenosyl-L-methionine</keyword>
<reference evidence="7" key="1">
    <citation type="submission" date="2019-08" db="EMBL/GenBank/DDBJ databases">
        <authorList>
            <person name="Kucharzyk K."/>
            <person name="Murdoch R.W."/>
            <person name="Higgins S."/>
            <person name="Loffler F."/>
        </authorList>
    </citation>
    <scope>NUCLEOTIDE SEQUENCE</scope>
</reference>
<dbReference type="InterPro" id="IPR014776">
    <property type="entry name" value="4pyrrole_Mease_sub2"/>
</dbReference>
<evidence type="ECO:0000256" key="1">
    <source>
        <dbReference type="ARBA" id="ARBA00004953"/>
    </source>
</evidence>
<evidence type="ECO:0000256" key="2">
    <source>
        <dbReference type="ARBA" id="ARBA00022573"/>
    </source>
</evidence>
<keyword evidence="4" id="KW-0808">Transferase</keyword>
<dbReference type="InterPro" id="IPR000878">
    <property type="entry name" value="4pyrrol_Mease"/>
</dbReference>
<accession>A0A645F4H1</accession>
<protein>
    <recommendedName>
        <fullName evidence="6">Tetrapyrrole methylase domain-containing protein</fullName>
    </recommendedName>
</protein>
<evidence type="ECO:0000259" key="6">
    <source>
        <dbReference type="Pfam" id="PF00590"/>
    </source>
</evidence>
<keyword evidence="2" id="KW-0169">Cobalamin biosynthesis</keyword>
<feature type="domain" description="Tetrapyrrole methylase" evidence="6">
    <location>
        <begin position="43"/>
        <end position="176"/>
    </location>
</feature>
<dbReference type="Gene3D" id="3.40.1010.10">
    <property type="entry name" value="Cobalt-precorrin-4 Transmethylase, Domain 1"/>
    <property type="match status" value="1"/>
</dbReference>
<dbReference type="UniPathway" id="UPA00148"/>
<dbReference type="Pfam" id="PF00590">
    <property type="entry name" value="TP_methylase"/>
    <property type="match status" value="1"/>
</dbReference>
<dbReference type="GO" id="GO:0032259">
    <property type="term" value="P:methylation"/>
    <property type="evidence" value="ECO:0007669"/>
    <property type="project" value="UniProtKB-KW"/>
</dbReference>
<dbReference type="NCBIfam" id="TIGR02467">
    <property type="entry name" value="CbiE"/>
    <property type="match status" value="1"/>
</dbReference>
<gene>
    <name evidence="7" type="ORF">SDC9_155809</name>
</gene>
<name>A0A645F4H1_9ZZZZ</name>
<dbReference type="SUPFAM" id="SSF53790">
    <property type="entry name" value="Tetrapyrrole methylase"/>
    <property type="match status" value="1"/>
</dbReference>
<evidence type="ECO:0000256" key="5">
    <source>
        <dbReference type="ARBA" id="ARBA00022691"/>
    </source>
</evidence>
<evidence type="ECO:0000313" key="7">
    <source>
        <dbReference type="EMBL" id="MPN08526.1"/>
    </source>
</evidence>
<dbReference type="InterPro" id="IPR014777">
    <property type="entry name" value="4pyrrole_Mease_sub1"/>
</dbReference>
<dbReference type="CDD" id="cd11644">
    <property type="entry name" value="Precorrin-6Y-MT"/>
    <property type="match status" value="1"/>
</dbReference>
<dbReference type="Gene3D" id="3.30.950.10">
    <property type="entry name" value="Methyltransferase, Cobalt-precorrin-4 Transmethylase, Domain 2"/>
    <property type="match status" value="1"/>
</dbReference>
<dbReference type="EMBL" id="VSSQ01054584">
    <property type="protein sequence ID" value="MPN08526.1"/>
    <property type="molecule type" value="Genomic_DNA"/>
</dbReference>
<dbReference type="InterPro" id="IPR035996">
    <property type="entry name" value="4pyrrol_Methylase_sf"/>
</dbReference>
<dbReference type="InterPro" id="IPR050714">
    <property type="entry name" value="Cobalamin_biosynth_MTase"/>
</dbReference>
<sequence>MITVYGYIGAPSAELREAVAGASLVVGGQRHLDALGVPDDRRIVLGRIGPAIDALQELPADARAVVIASGDPLFYGVVRRIRAAGLKVRVVPTVTSLQLAFAAVALPWDDALLVSLHGNDPAPALEALRSHSKVGLLTDGRTGLPQIVAATAGLGRSYVLAERLGEDDEQVRVLSEEQAREVTDIAQPNVVLVLAHHPDDAAAIGEQTAIAGGARPVGAEA</sequence>
<comment type="caution">
    <text evidence="7">The sequence shown here is derived from an EMBL/GenBank/DDBJ whole genome shotgun (WGS) entry which is preliminary data.</text>
</comment>
<comment type="pathway">
    <text evidence="1">Cofactor biosynthesis; adenosylcobalamin biosynthesis.</text>
</comment>
<dbReference type="InterPro" id="IPR012818">
    <property type="entry name" value="CbiE"/>
</dbReference>
<evidence type="ECO:0000256" key="3">
    <source>
        <dbReference type="ARBA" id="ARBA00022603"/>
    </source>
</evidence>
<dbReference type="PANTHER" id="PTHR43182">
    <property type="entry name" value="COBALT-PRECORRIN-6B C(15)-METHYLTRANSFERASE (DECARBOXYLATING)"/>
    <property type="match status" value="1"/>
</dbReference>
<dbReference type="GO" id="GO:0008276">
    <property type="term" value="F:protein methyltransferase activity"/>
    <property type="evidence" value="ECO:0007669"/>
    <property type="project" value="InterPro"/>
</dbReference>
<organism evidence="7">
    <name type="scientific">bioreactor metagenome</name>
    <dbReference type="NCBI Taxonomy" id="1076179"/>
    <lineage>
        <taxon>unclassified sequences</taxon>
        <taxon>metagenomes</taxon>
        <taxon>ecological metagenomes</taxon>
    </lineage>
</organism>
<dbReference type="AlphaFoldDB" id="A0A645F4H1"/>
<evidence type="ECO:0000256" key="4">
    <source>
        <dbReference type="ARBA" id="ARBA00022679"/>
    </source>
</evidence>